<dbReference type="OMA" id="SYQTTVC"/>
<accession>A0A8C5CM09</accession>
<dbReference type="AlphaFoldDB" id="A0A8C5CM09"/>
<reference evidence="2" key="2">
    <citation type="submission" date="2025-09" db="UniProtKB">
        <authorList>
            <consortium name="Ensembl"/>
        </authorList>
    </citation>
    <scope>IDENTIFICATION</scope>
</reference>
<reference evidence="2" key="1">
    <citation type="submission" date="2025-08" db="UniProtKB">
        <authorList>
            <consortium name="Ensembl"/>
        </authorList>
    </citation>
    <scope>IDENTIFICATION</scope>
</reference>
<evidence type="ECO:0000256" key="1">
    <source>
        <dbReference type="SAM" id="MobiDB-lite"/>
    </source>
</evidence>
<feature type="region of interest" description="Disordered" evidence="1">
    <location>
        <begin position="95"/>
        <end position="114"/>
    </location>
</feature>
<keyword evidence="3" id="KW-1185">Reference proteome</keyword>
<protein>
    <submittedName>
        <fullName evidence="2">Uncharacterized protein</fullName>
    </submittedName>
</protein>
<sequence>HNTCSSTSLSPFQCAYGYLFPATPELFYNADPACFRPLACLTTHLLSSPCRPVCFPVSCSLPACLPSRCRPLACVTTRLLSSPCRPLCFPVSCPSPASLRCGNTRDESPTLYAP</sequence>
<evidence type="ECO:0000313" key="2">
    <source>
        <dbReference type="Ensembl" id="ENSGMOP00000063772.1"/>
    </source>
</evidence>
<dbReference type="Proteomes" id="UP000694546">
    <property type="component" value="Chromosome 12"/>
</dbReference>
<proteinExistence type="predicted"/>
<evidence type="ECO:0000313" key="3">
    <source>
        <dbReference type="Proteomes" id="UP000694546"/>
    </source>
</evidence>
<dbReference type="Ensembl" id="ENSGMOT00000043953.1">
    <property type="protein sequence ID" value="ENSGMOP00000063772.1"/>
    <property type="gene ID" value="ENSGMOG00000029872.1"/>
</dbReference>
<name>A0A8C5CM09_GADMO</name>
<organism evidence="2 3">
    <name type="scientific">Gadus morhua</name>
    <name type="common">Atlantic cod</name>
    <dbReference type="NCBI Taxonomy" id="8049"/>
    <lineage>
        <taxon>Eukaryota</taxon>
        <taxon>Metazoa</taxon>
        <taxon>Chordata</taxon>
        <taxon>Craniata</taxon>
        <taxon>Vertebrata</taxon>
        <taxon>Euteleostomi</taxon>
        <taxon>Actinopterygii</taxon>
        <taxon>Neopterygii</taxon>
        <taxon>Teleostei</taxon>
        <taxon>Neoteleostei</taxon>
        <taxon>Acanthomorphata</taxon>
        <taxon>Zeiogadaria</taxon>
        <taxon>Gadariae</taxon>
        <taxon>Gadiformes</taxon>
        <taxon>Gadoidei</taxon>
        <taxon>Gadidae</taxon>
        <taxon>Gadus</taxon>
    </lineage>
</organism>